<comment type="caution">
    <text evidence="1">The sequence shown here is derived from an EMBL/GenBank/DDBJ whole genome shotgun (WGS) entry which is preliminary data.</text>
</comment>
<proteinExistence type="predicted"/>
<keyword evidence="2" id="KW-1185">Reference proteome</keyword>
<reference evidence="1 2" key="1">
    <citation type="submission" date="2015-08" db="EMBL/GenBank/DDBJ databases">
        <title>Whole genome sequence of Flavobacterium akiainvivens IK-1T, from decaying Wikstroemia oahuensis, an endemic Hawaiian shrub.</title>
        <authorList>
            <person name="Wan X."/>
            <person name="Hou S."/>
            <person name="Saito J."/>
            <person name="Donachie S."/>
        </authorList>
    </citation>
    <scope>NUCLEOTIDE SEQUENCE [LARGE SCALE GENOMIC DNA]</scope>
    <source>
        <strain evidence="1 2">IK-1</strain>
    </source>
</reference>
<dbReference type="AlphaFoldDB" id="A0A0M8MD09"/>
<sequence length="522" mass="55872">MATGQVCAQLNDFTITASATPQTCLGNGTVSFTVSGNNTAAALEFAVYLLPNTTVPFTTVTAMSAQNLVAGDYLIIATQTLNGQSNTATANATVGDNTVPLVYTLTTTNIGCGEGSITVNVTSGNAVQYEIISGPVTVPLQTSNVFTGLPAGQYQVRVHNNCGDAFTTTVQLITGSNSLQIKEGGVAQLASCNTIKVYHHASTTSAIAWPLQLEYTVYGPTGDPQVITDTATGPGQIVTEIPFNESGTYVYYIETTDACGNVFNDGPFIISGYINFAMLVGYQVCDPTSIIVRPSDYLMYPLTFNFIEAPEDFNPVDFNASYPLFEDFQTSIVFEGGVLPYGDYTLEITDACGRVIEREVVVGPNIHPPQVVVTYSCQLGTVDILTIGKAITGLVVTHAPEAYEPQLPHELLGNSDPQYGFVINGLPEGDYTLHLTDECDNEFDLQIVINTPPANILVQNLPGCSEGLGSVSAYRPAKLLQPLPLPVRRPLLWVHCLLMQQILLHQDNLVCLACPAEIIRTA</sequence>
<dbReference type="STRING" id="1202724.AM493_17385"/>
<accession>A0A0M8MD09</accession>
<dbReference type="EMBL" id="LIYD01000005">
    <property type="protein sequence ID" value="KOS07615.1"/>
    <property type="molecule type" value="Genomic_DNA"/>
</dbReference>
<evidence type="ECO:0000313" key="2">
    <source>
        <dbReference type="Proteomes" id="UP000037755"/>
    </source>
</evidence>
<dbReference type="Proteomes" id="UP000037755">
    <property type="component" value="Unassembled WGS sequence"/>
</dbReference>
<protein>
    <submittedName>
        <fullName evidence="1">Uncharacterized protein</fullName>
    </submittedName>
</protein>
<dbReference type="PATRIC" id="fig|1202724.3.peg.3614"/>
<evidence type="ECO:0000313" key="1">
    <source>
        <dbReference type="EMBL" id="KOS07615.1"/>
    </source>
</evidence>
<organism evidence="1 2">
    <name type="scientific">Flavobacterium akiainvivens</name>
    <dbReference type="NCBI Taxonomy" id="1202724"/>
    <lineage>
        <taxon>Bacteria</taxon>
        <taxon>Pseudomonadati</taxon>
        <taxon>Bacteroidota</taxon>
        <taxon>Flavobacteriia</taxon>
        <taxon>Flavobacteriales</taxon>
        <taxon>Flavobacteriaceae</taxon>
        <taxon>Flavobacterium</taxon>
    </lineage>
</organism>
<gene>
    <name evidence="1" type="ORF">AM493_17385</name>
</gene>
<name>A0A0M8MD09_9FLAO</name>